<accession>A0A4S4BHK6</accession>
<feature type="domain" description="GtrA/DPMS transmembrane" evidence="7">
    <location>
        <begin position="239"/>
        <end position="360"/>
    </location>
</feature>
<keyword evidence="4 5" id="KW-0472">Membrane</keyword>
<name>A0A4S4BHK6_9BACL</name>
<dbReference type="PANTHER" id="PTHR10859:SF114">
    <property type="entry name" value="DOLICHOL-PHOSPHATE MANNOSYLTRANSFERASE"/>
    <property type="match status" value="1"/>
</dbReference>
<dbReference type="SUPFAM" id="SSF53448">
    <property type="entry name" value="Nucleotide-diphospho-sugar transferases"/>
    <property type="match status" value="1"/>
</dbReference>
<evidence type="ECO:0000256" key="3">
    <source>
        <dbReference type="ARBA" id="ARBA00022989"/>
    </source>
</evidence>
<dbReference type="CDD" id="cd04179">
    <property type="entry name" value="DPM_DPG-synthase_like"/>
    <property type="match status" value="1"/>
</dbReference>
<dbReference type="EMBL" id="SSOB01000045">
    <property type="protein sequence ID" value="THF74050.1"/>
    <property type="molecule type" value="Genomic_DNA"/>
</dbReference>
<keyword evidence="3 5" id="KW-1133">Transmembrane helix</keyword>
<dbReference type="Pfam" id="PF00535">
    <property type="entry name" value="Glycos_transf_2"/>
    <property type="match status" value="1"/>
</dbReference>
<evidence type="ECO:0000259" key="7">
    <source>
        <dbReference type="Pfam" id="PF04138"/>
    </source>
</evidence>
<comment type="subcellular location">
    <subcellularLocation>
        <location evidence="1">Membrane</location>
        <topology evidence="1">Multi-pass membrane protein</topology>
    </subcellularLocation>
</comment>
<evidence type="ECO:0000259" key="6">
    <source>
        <dbReference type="Pfam" id="PF00535"/>
    </source>
</evidence>
<feature type="transmembrane region" description="Helical" evidence="5">
    <location>
        <begin position="338"/>
        <end position="354"/>
    </location>
</feature>
<dbReference type="GO" id="GO:0000271">
    <property type="term" value="P:polysaccharide biosynthetic process"/>
    <property type="evidence" value="ECO:0007669"/>
    <property type="project" value="InterPro"/>
</dbReference>
<evidence type="ECO:0000256" key="5">
    <source>
        <dbReference type="SAM" id="Phobius"/>
    </source>
</evidence>
<dbReference type="InterPro" id="IPR029044">
    <property type="entry name" value="Nucleotide-diphossugar_trans"/>
</dbReference>
<dbReference type="InterPro" id="IPR007267">
    <property type="entry name" value="GtrA_DPMS_TM"/>
</dbReference>
<feature type="transmembrane region" description="Helical" evidence="5">
    <location>
        <begin position="271"/>
        <end position="290"/>
    </location>
</feature>
<proteinExistence type="predicted"/>
<feature type="transmembrane region" description="Helical" evidence="5">
    <location>
        <begin position="310"/>
        <end position="332"/>
    </location>
</feature>
<evidence type="ECO:0000256" key="1">
    <source>
        <dbReference type="ARBA" id="ARBA00004141"/>
    </source>
</evidence>
<dbReference type="GO" id="GO:0016740">
    <property type="term" value="F:transferase activity"/>
    <property type="evidence" value="ECO:0007669"/>
    <property type="project" value="UniProtKB-KW"/>
</dbReference>
<evidence type="ECO:0000256" key="2">
    <source>
        <dbReference type="ARBA" id="ARBA00022692"/>
    </source>
</evidence>
<dbReference type="RefSeq" id="WP_136372862.1">
    <property type="nucleotide sequence ID" value="NZ_SSOB01000045.1"/>
</dbReference>
<feature type="transmembrane region" description="Helical" evidence="5">
    <location>
        <begin position="237"/>
        <end position="259"/>
    </location>
</feature>
<dbReference type="InterPro" id="IPR001173">
    <property type="entry name" value="Glyco_trans_2-like"/>
</dbReference>
<dbReference type="Proteomes" id="UP000310636">
    <property type="component" value="Unassembled WGS sequence"/>
</dbReference>
<keyword evidence="8" id="KW-0808">Transferase</keyword>
<dbReference type="Gene3D" id="3.90.550.10">
    <property type="entry name" value="Spore Coat Polysaccharide Biosynthesis Protein SpsA, Chain A"/>
    <property type="match status" value="1"/>
</dbReference>
<keyword evidence="9" id="KW-1185">Reference proteome</keyword>
<dbReference type="GO" id="GO:0016020">
    <property type="term" value="C:membrane"/>
    <property type="evidence" value="ECO:0007669"/>
    <property type="project" value="UniProtKB-SubCell"/>
</dbReference>
<dbReference type="OrthoDB" id="9810303at2"/>
<sequence>MIMGNPNDPNDQTIILIPSLEPDERLPSYVRQLRGYGLTHIVVVDDGSGEAYQPIFRELAESGCIVLRHPHNRGKGAALKTGLRCIEREFPSAICIVTADSDGQHAAEDVYRLAEEAKRHPDALLLGTRDFSLEGIPPKSLLGNRLSAAIFALLYGKRLSDTQTGLRAFGPQLLAMMQAIRGTRFEYELQMLIACTQSGIPIVSVPIRVIYENGNAGTHFKAIRDSARVMGVLFGSFFRFISSSVASSVVDLGIAWVLIDGLRPLMGEHDFGRILLATAIARALSIGVNYGLNRNFVFRKERNSGTLWRYLALSLLIMLGSGIGVYGLHALFLANEKAAKIVCDALLFLFSFYAQRRWVFAGRRQRQQC</sequence>
<dbReference type="GO" id="GO:0006487">
    <property type="term" value="P:protein N-linked glycosylation"/>
    <property type="evidence" value="ECO:0007669"/>
    <property type="project" value="TreeGrafter"/>
</dbReference>
<evidence type="ECO:0000313" key="8">
    <source>
        <dbReference type="EMBL" id="THF74050.1"/>
    </source>
</evidence>
<reference evidence="8 9" key="1">
    <citation type="submission" date="2019-04" db="EMBL/GenBank/DDBJ databases">
        <title>Cohnella sp. nov. isolated from preserved vegetables.</title>
        <authorList>
            <person name="Lin S.-Y."/>
            <person name="Hung M.-H."/>
            <person name="Young C.-C."/>
        </authorList>
    </citation>
    <scope>NUCLEOTIDE SEQUENCE [LARGE SCALE GENOMIC DNA]</scope>
    <source>
        <strain evidence="8 9">CC-MHH1044</strain>
    </source>
</reference>
<protein>
    <submittedName>
        <fullName evidence="8">Glycosyltransferase</fullName>
    </submittedName>
</protein>
<dbReference type="PANTHER" id="PTHR10859">
    <property type="entry name" value="GLYCOSYL TRANSFERASE"/>
    <property type="match status" value="1"/>
</dbReference>
<evidence type="ECO:0000313" key="9">
    <source>
        <dbReference type="Proteomes" id="UP000310636"/>
    </source>
</evidence>
<gene>
    <name evidence="8" type="ORF">E6C55_26535</name>
</gene>
<dbReference type="Pfam" id="PF04138">
    <property type="entry name" value="GtrA_DPMS_TM"/>
    <property type="match status" value="1"/>
</dbReference>
<dbReference type="AlphaFoldDB" id="A0A4S4BHK6"/>
<comment type="caution">
    <text evidence="8">The sequence shown here is derived from an EMBL/GenBank/DDBJ whole genome shotgun (WGS) entry which is preliminary data.</text>
</comment>
<keyword evidence="2 5" id="KW-0812">Transmembrane</keyword>
<feature type="domain" description="Glycosyltransferase 2-like" evidence="6">
    <location>
        <begin position="30"/>
        <end position="150"/>
    </location>
</feature>
<organism evidence="8 9">
    <name type="scientific">Cohnella fermenti</name>
    <dbReference type="NCBI Taxonomy" id="2565925"/>
    <lineage>
        <taxon>Bacteria</taxon>
        <taxon>Bacillati</taxon>
        <taxon>Bacillota</taxon>
        <taxon>Bacilli</taxon>
        <taxon>Bacillales</taxon>
        <taxon>Paenibacillaceae</taxon>
        <taxon>Cohnella</taxon>
    </lineage>
</organism>
<evidence type="ECO:0000256" key="4">
    <source>
        <dbReference type="ARBA" id="ARBA00023136"/>
    </source>
</evidence>